<keyword evidence="1" id="KW-0805">Transcription regulation</keyword>
<proteinExistence type="predicted"/>
<keyword evidence="7" id="KW-1185">Reference proteome</keyword>
<sequence>MAETDFKYLPVNPADVEHVIQFMSMVYPVSQELMNELHAHAICLRLESGEHLLRQGGLCHYMYFIREGALLAYSEHKKKKITTYISVENEFVSSLSGLYAQQPSLEAIVAVEPSLLVGVHTDKLLEWYQRFFDLNFIVRKVYEAYYRDAQERAHLVRIGNATERYRYFLKSKPGLIERLPLELIASFLDMKPETLARIRKQQAVMPRDAAHAAIVAHVEQCFRQEKTFKRKSIKIGSLAEQLGIPAYKLSQAINAHCGLSFKDFLNQFRINYLKQQLAEPDNLQNFTIESLALQAGFTSRSGFYSAFRKVEGISPKEYIALHALETQLI</sequence>
<feature type="domain" description="Cyclic nucleotide-binding" evidence="5">
    <location>
        <begin position="21"/>
        <end position="124"/>
    </location>
</feature>
<dbReference type="Pfam" id="PF12833">
    <property type="entry name" value="HTH_18"/>
    <property type="match status" value="1"/>
</dbReference>
<evidence type="ECO:0000313" key="7">
    <source>
        <dbReference type="Proteomes" id="UP000563094"/>
    </source>
</evidence>
<evidence type="ECO:0000259" key="5">
    <source>
        <dbReference type="PROSITE" id="PS50042"/>
    </source>
</evidence>
<dbReference type="SMART" id="SM00342">
    <property type="entry name" value="HTH_ARAC"/>
    <property type="match status" value="1"/>
</dbReference>
<organism evidence="6 7">
    <name type="scientific">Rufibacter quisquiliarum</name>
    <dbReference type="NCBI Taxonomy" id="1549639"/>
    <lineage>
        <taxon>Bacteria</taxon>
        <taxon>Pseudomonadati</taxon>
        <taxon>Bacteroidota</taxon>
        <taxon>Cytophagia</taxon>
        <taxon>Cytophagales</taxon>
        <taxon>Hymenobacteraceae</taxon>
        <taxon>Rufibacter</taxon>
    </lineage>
</organism>
<dbReference type="GO" id="GO:0043565">
    <property type="term" value="F:sequence-specific DNA binding"/>
    <property type="evidence" value="ECO:0007669"/>
    <property type="project" value="InterPro"/>
</dbReference>
<keyword evidence="2 6" id="KW-0238">DNA-binding</keyword>
<evidence type="ECO:0000259" key="4">
    <source>
        <dbReference type="PROSITE" id="PS01124"/>
    </source>
</evidence>
<dbReference type="PANTHER" id="PTHR43280:SF29">
    <property type="entry name" value="ARAC-FAMILY TRANSCRIPTIONAL REGULATOR"/>
    <property type="match status" value="1"/>
</dbReference>
<evidence type="ECO:0000256" key="2">
    <source>
        <dbReference type="ARBA" id="ARBA00023125"/>
    </source>
</evidence>
<dbReference type="Pfam" id="PF00027">
    <property type="entry name" value="cNMP_binding"/>
    <property type="match status" value="1"/>
</dbReference>
<gene>
    <name evidence="6" type="ORF">FHS90_000833</name>
</gene>
<dbReference type="Gene3D" id="1.10.10.60">
    <property type="entry name" value="Homeodomain-like"/>
    <property type="match status" value="2"/>
</dbReference>
<dbReference type="InterPro" id="IPR018060">
    <property type="entry name" value="HTH_AraC"/>
</dbReference>
<dbReference type="Gene3D" id="2.60.120.10">
    <property type="entry name" value="Jelly Rolls"/>
    <property type="match status" value="1"/>
</dbReference>
<feature type="domain" description="HTH araC/xylS-type" evidence="4">
    <location>
        <begin position="212"/>
        <end position="321"/>
    </location>
</feature>
<dbReference type="PROSITE" id="PS50042">
    <property type="entry name" value="CNMP_BINDING_3"/>
    <property type="match status" value="1"/>
</dbReference>
<name>A0A839GQL7_9BACT</name>
<keyword evidence="3" id="KW-0804">Transcription</keyword>
<dbReference type="PROSITE" id="PS01124">
    <property type="entry name" value="HTH_ARAC_FAMILY_2"/>
    <property type="match status" value="1"/>
</dbReference>
<dbReference type="PANTHER" id="PTHR43280">
    <property type="entry name" value="ARAC-FAMILY TRANSCRIPTIONAL REGULATOR"/>
    <property type="match status" value="1"/>
</dbReference>
<evidence type="ECO:0000313" key="6">
    <source>
        <dbReference type="EMBL" id="MBA9076131.1"/>
    </source>
</evidence>
<dbReference type="InterPro" id="IPR009057">
    <property type="entry name" value="Homeodomain-like_sf"/>
</dbReference>
<dbReference type="GO" id="GO:0003700">
    <property type="term" value="F:DNA-binding transcription factor activity"/>
    <property type="evidence" value="ECO:0007669"/>
    <property type="project" value="InterPro"/>
</dbReference>
<dbReference type="AlphaFoldDB" id="A0A839GQL7"/>
<evidence type="ECO:0000256" key="1">
    <source>
        <dbReference type="ARBA" id="ARBA00023015"/>
    </source>
</evidence>
<dbReference type="SUPFAM" id="SSF46689">
    <property type="entry name" value="Homeodomain-like"/>
    <property type="match status" value="1"/>
</dbReference>
<accession>A0A839GQL7</accession>
<dbReference type="InterPro" id="IPR014710">
    <property type="entry name" value="RmlC-like_jellyroll"/>
</dbReference>
<comment type="caution">
    <text evidence="6">The sequence shown here is derived from an EMBL/GenBank/DDBJ whole genome shotgun (WGS) entry which is preliminary data.</text>
</comment>
<dbReference type="EMBL" id="JACJIQ010000002">
    <property type="protein sequence ID" value="MBA9076131.1"/>
    <property type="molecule type" value="Genomic_DNA"/>
</dbReference>
<dbReference type="SUPFAM" id="SSF51206">
    <property type="entry name" value="cAMP-binding domain-like"/>
    <property type="match status" value="1"/>
</dbReference>
<dbReference type="InterPro" id="IPR000595">
    <property type="entry name" value="cNMP-bd_dom"/>
</dbReference>
<dbReference type="CDD" id="cd00038">
    <property type="entry name" value="CAP_ED"/>
    <property type="match status" value="1"/>
</dbReference>
<dbReference type="Proteomes" id="UP000563094">
    <property type="component" value="Unassembled WGS sequence"/>
</dbReference>
<dbReference type="InterPro" id="IPR018490">
    <property type="entry name" value="cNMP-bd_dom_sf"/>
</dbReference>
<reference evidence="6 7" key="1">
    <citation type="submission" date="2020-08" db="EMBL/GenBank/DDBJ databases">
        <title>Genomic Encyclopedia of Type Strains, Phase IV (KMG-IV): sequencing the most valuable type-strain genomes for metagenomic binning, comparative biology and taxonomic classification.</title>
        <authorList>
            <person name="Goeker M."/>
        </authorList>
    </citation>
    <scope>NUCLEOTIDE SEQUENCE [LARGE SCALE GENOMIC DNA]</scope>
    <source>
        <strain evidence="6 7">DSM 29854</strain>
    </source>
</reference>
<evidence type="ECO:0000256" key="3">
    <source>
        <dbReference type="ARBA" id="ARBA00023163"/>
    </source>
</evidence>
<dbReference type="RefSeq" id="WP_066839014.1">
    <property type="nucleotide sequence ID" value="NZ_JACJIQ010000002.1"/>
</dbReference>
<protein>
    <submittedName>
        <fullName evidence="6">AraC-like DNA-binding protein</fullName>
    </submittedName>
</protein>